<organismHost>
    <name type="scientific">Acanthamoeba</name>
    <dbReference type="NCBI Taxonomy" id="5754"/>
</organismHost>
<dbReference type="Proteomes" id="UP000029780">
    <property type="component" value="Segment"/>
</dbReference>
<gene>
    <name evidence="1" type="ORF">MAR_ORF022</name>
</gene>
<organism evidence="1 2">
    <name type="scientific">Marseillevirus marseillevirus</name>
    <name type="common">GBM</name>
    <dbReference type="NCBI Taxonomy" id="694581"/>
    <lineage>
        <taxon>Viruses</taxon>
        <taxon>Varidnaviria</taxon>
        <taxon>Bamfordvirae</taxon>
        <taxon>Nucleocytoviricota</taxon>
        <taxon>Megaviricetes</taxon>
        <taxon>Pimascovirales</taxon>
        <taxon>Pimascovirales incertae sedis</taxon>
        <taxon>Marseilleviridae</taxon>
        <taxon>Marseillevirus</taxon>
        <taxon>Marseillevirus massiliense</taxon>
    </lineage>
</organism>
<sequence length="99" mass="11155">MREELAVHFQDFGLVILAYPNPNSEFLRQPGVRSETICFDECFDGLDLDIEAFASPVAKPKGQETIRAAVDFYKPTSRAEALQGLCVVEKENRFDEIAE</sequence>
<dbReference type="KEGG" id="vg:8746260"/>
<dbReference type="GO" id="GO:0004553">
    <property type="term" value="F:hydrolase activity, hydrolyzing O-glycosyl compounds"/>
    <property type="evidence" value="ECO:0007669"/>
    <property type="project" value="InterPro"/>
</dbReference>
<dbReference type="PROSITE" id="PS01095">
    <property type="entry name" value="GH18_1"/>
    <property type="match status" value="1"/>
</dbReference>
<name>D2XA38_GBMV</name>
<accession>D2XA38</accession>
<proteinExistence type="predicted"/>
<dbReference type="GeneID" id="8746260"/>
<dbReference type="RefSeq" id="YP_003406777.1">
    <property type="nucleotide sequence ID" value="NC_013756.1"/>
</dbReference>
<evidence type="ECO:0000313" key="2">
    <source>
        <dbReference type="Proteomes" id="UP000029780"/>
    </source>
</evidence>
<keyword evidence="2" id="KW-1185">Reference proteome</keyword>
<evidence type="ECO:0000313" key="1">
    <source>
        <dbReference type="EMBL" id="ADB03815.1"/>
    </source>
</evidence>
<reference evidence="1 2" key="1">
    <citation type="journal article" date="2009" name="Proc. Natl. Acad. Sci. U.S.A.">
        <title>Giant Marseillevirus highlights the role of amoebae as a melting pot in emergence of chimeric microorganisms.</title>
        <authorList>
            <person name="Boyer M."/>
            <person name="Yutin N."/>
            <person name="Pagnier I."/>
            <person name="Barrassi L."/>
            <person name="Fournous G."/>
            <person name="Espinosa L."/>
            <person name="Robert C."/>
            <person name="Azza S."/>
            <person name="Sun S."/>
            <person name="Rossmann M.G."/>
            <person name="Suzan-Monti M."/>
            <person name="La Scola B."/>
            <person name="Koonin E.V."/>
            <person name="Raoult D."/>
        </authorList>
    </citation>
    <scope>NUCLEOTIDE SEQUENCE [LARGE SCALE GENOMIC DNA]</scope>
    <source>
        <strain evidence="1 2">T19</strain>
    </source>
</reference>
<protein>
    <submittedName>
        <fullName evidence="1">Uncharacterized protein</fullName>
    </submittedName>
</protein>
<dbReference type="EMBL" id="GU071086">
    <property type="protein sequence ID" value="ADB03815.1"/>
    <property type="molecule type" value="Genomic_DNA"/>
</dbReference>
<dbReference type="GO" id="GO:0005975">
    <property type="term" value="P:carbohydrate metabolic process"/>
    <property type="evidence" value="ECO:0007669"/>
    <property type="project" value="InterPro"/>
</dbReference>
<dbReference type="InterPro" id="IPR001579">
    <property type="entry name" value="Glyco_hydro_18_chit_AS"/>
</dbReference>